<gene>
    <name evidence="1" type="primary">anmK</name>
    <name evidence="2" type="ORF">C7443_1143</name>
</gene>
<dbReference type="SUPFAM" id="SSF53067">
    <property type="entry name" value="Actin-like ATPase domain"/>
    <property type="match status" value="1"/>
</dbReference>
<dbReference type="GO" id="GO:0016301">
    <property type="term" value="F:kinase activity"/>
    <property type="evidence" value="ECO:0007669"/>
    <property type="project" value="UniProtKB-KW"/>
</dbReference>
<dbReference type="EMBL" id="QGTJ01000014">
    <property type="protein sequence ID" value="PWV58679.1"/>
    <property type="molecule type" value="Genomic_DNA"/>
</dbReference>
<proteinExistence type="inferred from homology"/>
<dbReference type="InterPro" id="IPR005338">
    <property type="entry name" value="Anhydro_N_Ac-Mur_kinase"/>
</dbReference>
<name>A0A317MQF1_9GAMM</name>
<dbReference type="UniPathway" id="UPA00343"/>
<comment type="pathway">
    <text evidence="1">Amino-sugar metabolism; 1,6-anhydro-N-acetylmuramate degradation.</text>
</comment>
<dbReference type="NCBIfam" id="NF007139">
    <property type="entry name" value="PRK09585.1-3"/>
    <property type="match status" value="1"/>
</dbReference>
<dbReference type="GO" id="GO:0005524">
    <property type="term" value="F:ATP binding"/>
    <property type="evidence" value="ECO:0007669"/>
    <property type="project" value="UniProtKB-UniRule"/>
</dbReference>
<comment type="similarity">
    <text evidence="1">Belongs to the anhydro-N-acetylmuramic acid kinase family.</text>
</comment>
<dbReference type="GO" id="GO:0097175">
    <property type="term" value="P:1,6-anhydro-N-acetyl-beta-muramic acid catabolic process"/>
    <property type="evidence" value="ECO:0007669"/>
    <property type="project" value="UniProtKB-UniRule"/>
</dbReference>
<dbReference type="GO" id="GO:0006040">
    <property type="term" value="P:amino sugar metabolic process"/>
    <property type="evidence" value="ECO:0007669"/>
    <property type="project" value="InterPro"/>
</dbReference>
<keyword evidence="1" id="KW-0067">ATP-binding</keyword>
<accession>A0A317MQF1</accession>
<dbReference type="PANTHER" id="PTHR30605">
    <property type="entry name" value="ANHYDRO-N-ACETYLMURAMIC ACID KINASE"/>
    <property type="match status" value="1"/>
</dbReference>
<comment type="caution">
    <text evidence="2">The sequence shown here is derived from an EMBL/GenBank/DDBJ whole genome shotgun (WGS) entry which is preliminary data.</text>
</comment>
<dbReference type="AlphaFoldDB" id="A0A317MQF1"/>
<reference evidence="2 3" key="1">
    <citation type="submission" date="2018-05" db="EMBL/GenBank/DDBJ databases">
        <title>Genomic Encyclopedia of Type Strains, Phase IV (KMG-IV): sequencing the most valuable type-strain genomes for metagenomic binning, comparative biology and taxonomic classification.</title>
        <authorList>
            <person name="Goeker M."/>
        </authorList>
    </citation>
    <scope>NUCLEOTIDE SEQUENCE [LARGE SCALE GENOMIC DNA]</scope>
    <source>
        <strain evidence="2 3">DSM 23606</strain>
    </source>
</reference>
<keyword evidence="1" id="KW-0547">Nucleotide-binding</keyword>
<dbReference type="Pfam" id="PF03702">
    <property type="entry name" value="AnmK"/>
    <property type="match status" value="1"/>
</dbReference>
<comment type="catalytic activity">
    <reaction evidence="1">
        <text>1,6-anhydro-N-acetyl-beta-muramate + ATP + H2O = N-acetyl-D-muramate 6-phosphate + ADP + H(+)</text>
        <dbReference type="Rhea" id="RHEA:24952"/>
        <dbReference type="ChEBI" id="CHEBI:15377"/>
        <dbReference type="ChEBI" id="CHEBI:15378"/>
        <dbReference type="ChEBI" id="CHEBI:30616"/>
        <dbReference type="ChEBI" id="CHEBI:58690"/>
        <dbReference type="ChEBI" id="CHEBI:58722"/>
        <dbReference type="ChEBI" id="CHEBI:456216"/>
        <dbReference type="EC" id="2.7.1.170"/>
    </reaction>
</comment>
<comment type="function">
    <text evidence="1">Catalyzes the specific phosphorylation of 1,6-anhydro-N-acetylmuramic acid (anhMurNAc) with the simultaneous cleavage of the 1,6-anhydro ring, generating MurNAc-6-P. Is required for the utilization of anhMurNAc either imported from the medium or derived from its own cell wall murein, and thus plays a role in cell wall recycling.</text>
</comment>
<keyword evidence="1" id="KW-0119">Carbohydrate metabolism</keyword>
<keyword evidence="1 2" id="KW-0418">Kinase</keyword>
<dbReference type="UniPathway" id="UPA00544"/>
<sequence>MRNCLLALSTAGDNEIERAMILDNKIAQIFATAVKKLLDKSCIKKSNVRAIGSHGQTIRHAPQAATPYTLQIGNPALLAELCGITVVADFRRRDIAAGGQGAPLAPAFHNAFFRRDGLDVIIINIGGIANLTALPAAPEANIIGFDSGPGNALLDTWAQRQIEQPFDRDGKWAASGCINTKLLTHFLSEPYFHIPAPKSTGRELFNSAWLEAHLAAVSNQRIPPQDVAATLVELTAYSIKAACTETLPKARSWIVCGGGIHNKMLMSRLCELAQGIEIKSCADYGINPDDLEAIGFAWLARRALLAEPGNIPSVTGASAARILGGIYQA</sequence>
<keyword evidence="3" id="KW-1185">Reference proteome</keyword>
<keyword evidence="1" id="KW-0808">Transferase</keyword>
<dbReference type="Proteomes" id="UP000246569">
    <property type="component" value="Unassembled WGS sequence"/>
</dbReference>
<dbReference type="InterPro" id="IPR043129">
    <property type="entry name" value="ATPase_NBD"/>
</dbReference>
<dbReference type="GO" id="GO:0016773">
    <property type="term" value="F:phosphotransferase activity, alcohol group as acceptor"/>
    <property type="evidence" value="ECO:0007669"/>
    <property type="project" value="UniProtKB-UniRule"/>
</dbReference>
<organism evidence="2 3">
    <name type="scientific">Plasticicumulans acidivorans</name>
    <dbReference type="NCBI Taxonomy" id="886464"/>
    <lineage>
        <taxon>Bacteria</taxon>
        <taxon>Pseudomonadati</taxon>
        <taxon>Pseudomonadota</taxon>
        <taxon>Gammaproteobacteria</taxon>
        <taxon>Candidatus Competibacteraceae</taxon>
        <taxon>Plasticicumulans</taxon>
    </lineage>
</organism>
<comment type="caution">
    <text evidence="1">Lacks conserved residue(s) required for the propagation of feature annotation.</text>
</comment>
<dbReference type="HAMAP" id="MF_01270">
    <property type="entry name" value="AnhMurNAc_kinase"/>
    <property type="match status" value="1"/>
</dbReference>
<dbReference type="EC" id="2.7.1.170" evidence="1"/>
<dbReference type="GO" id="GO:0009254">
    <property type="term" value="P:peptidoglycan turnover"/>
    <property type="evidence" value="ECO:0007669"/>
    <property type="project" value="UniProtKB-UniRule"/>
</dbReference>
<evidence type="ECO:0000313" key="2">
    <source>
        <dbReference type="EMBL" id="PWV58679.1"/>
    </source>
</evidence>
<protein>
    <recommendedName>
        <fullName evidence="1">Anhydro-N-acetylmuramic acid kinase</fullName>
        <ecNumber evidence="1">2.7.1.170</ecNumber>
    </recommendedName>
    <alternativeName>
        <fullName evidence="1">AnhMurNAc kinase</fullName>
    </alternativeName>
</protein>
<dbReference type="Gene3D" id="3.30.420.40">
    <property type="match status" value="2"/>
</dbReference>
<comment type="pathway">
    <text evidence="1">Cell wall biogenesis; peptidoglycan recycling.</text>
</comment>
<evidence type="ECO:0000256" key="1">
    <source>
        <dbReference type="HAMAP-Rule" id="MF_01270"/>
    </source>
</evidence>
<dbReference type="PANTHER" id="PTHR30605:SF0">
    <property type="entry name" value="ANHYDRO-N-ACETYLMURAMIC ACID KINASE"/>
    <property type="match status" value="1"/>
</dbReference>
<evidence type="ECO:0000313" key="3">
    <source>
        <dbReference type="Proteomes" id="UP000246569"/>
    </source>
</evidence>